<accession>A0ABM8W739</accession>
<feature type="non-terminal residue" evidence="3">
    <location>
        <position position="1"/>
    </location>
</feature>
<comment type="caution">
    <text evidence="3">The sequence shown here is derived from an EMBL/GenBank/DDBJ whole genome shotgun (WGS) entry which is preliminary data.</text>
</comment>
<name>A0ABM8W739_GIGMA</name>
<sequence length="88" mass="10092">FIPFSINQHAPKNENIDPNSDNGEEKKFTGKDLIKFEIKSLFLCICKKNGNGRKNLAKWEILILEYVLAALLTILIRACLLLILEYNN</sequence>
<dbReference type="EMBL" id="CAJVQB010001605">
    <property type="protein sequence ID" value="CAG8542788.1"/>
    <property type="molecule type" value="Genomic_DNA"/>
</dbReference>
<evidence type="ECO:0000256" key="2">
    <source>
        <dbReference type="SAM" id="Phobius"/>
    </source>
</evidence>
<keyword evidence="2" id="KW-1133">Transmembrane helix</keyword>
<feature type="transmembrane region" description="Helical" evidence="2">
    <location>
        <begin position="63"/>
        <end position="84"/>
    </location>
</feature>
<evidence type="ECO:0000313" key="4">
    <source>
        <dbReference type="Proteomes" id="UP000789901"/>
    </source>
</evidence>
<keyword evidence="2" id="KW-0812">Transmembrane</keyword>
<organism evidence="3 4">
    <name type="scientific">Gigaspora margarita</name>
    <dbReference type="NCBI Taxonomy" id="4874"/>
    <lineage>
        <taxon>Eukaryota</taxon>
        <taxon>Fungi</taxon>
        <taxon>Fungi incertae sedis</taxon>
        <taxon>Mucoromycota</taxon>
        <taxon>Glomeromycotina</taxon>
        <taxon>Glomeromycetes</taxon>
        <taxon>Diversisporales</taxon>
        <taxon>Gigasporaceae</taxon>
        <taxon>Gigaspora</taxon>
    </lineage>
</organism>
<feature type="region of interest" description="Disordered" evidence="1">
    <location>
        <begin position="1"/>
        <end position="24"/>
    </location>
</feature>
<keyword evidence="4" id="KW-1185">Reference proteome</keyword>
<keyword evidence="2" id="KW-0472">Membrane</keyword>
<protein>
    <submittedName>
        <fullName evidence="3">38786_t:CDS:1</fullName>
    </submittedName>
</protein>
<gene>
    <name evidence="3" type="ORF">GMARGA_LOCUS4166</name>
</gene>
<reference evidence="3 4" key="1">
    <citation type="submission" date="2021-06" db="EMBL/GenBank/DDBJ databases">
        <authorList>
            <person name="Kallberg Y."/>
            <person name="Tangrot J."/>
            <person name="Rosling A."/>
        </authorList>
    </citation>
    <scope>NUCLEOTIDE SEQUENCE [LARGE SCALE GENOMIC DNA]</scope>
    <source>
        <strain evidence="3 4">120-4 pot B 10/14</strain>
    </source>
</reference>
<feature type="compositionally biased region" description="Polar residues" evidence="1">
    <location>
        <begin position="1"/>
        <end position="21"/>
    </location>
</feature>
<dbReference type="Proteomes" id="UP000789901">
    <property type="component" value="Unassembled WGS sequence"/>
</dbReference>
<evidence type="ECO:0000313" key="3">
    <source>
        <dbReference type="EMBL" id="CAG8542788.1"/>
    </source>
</evidence>
<proteinExistence type="predicted"/>
<evidence type="ECO:0000256" key="1">
    <source>
        <dbReference type="SAM" id="MobiDB-lite"/>
    </source>
</evidence>